<keyword evidence="5" id="KW-1185">Reference proteome</keyword>
<organism evidence="4 5">
    <name type="scientific">Novispirillum itersonii</name>
    <name type="common">Aquaspirillum itersonii</name>
    <dbReference type="NCBI Taxonomy" id="189"/>
    <lineage>
        <taxon>Bacteria</taxon>
        <taxon>Pseudomonadati</taxon>
        <taxon>Pseudomonadota</taxon>
        <taxon>Alphaproteobacteria</taxon>
        <taxon>Rhodospirillales</taxon>
        <taxon>Novispirillaceae</taxon>
        <taxon>Novispirillum</taxon>
    </lineage>
</organism>
<dbReference type="InterPro" id="IPR006665">
    <property type="entry name" value="OmpA-like"/>
</dbReference>
<dbReference type="Pfam" id="PF00691">
    <property type="entry name" value="OmpA"/>
    <property type="match status" value="1"/>
</dbReference>
<sequence length="308" mass="30657">MRHVSRLMSSGSSVLVLALALSVASPHRAEARGAYNSADTSGVMVDMGALEDLGGGSNLPDLLLGRPGQPAASPSATGSRGMLLQPDPNRGIHSRMLVNPGLMPPKGHGVVTLTPPPGMAHPPGLTELPELVPVPPAASTQTGSTPTASDPVTSAPAAVAPPPAPAPVAESPPTPAPAEPAPQQTASAPATDPAPAAVSRPAAPAVSGSALTTLSFSSSQTDLSADARAALDASLAKLGSSGSVQVLAYASGDRDNPSKARRTSLSRALAVRTYLIDKGIASNRIDVRALGDQSQGGSADRVDLFAGS</sequence>
<proteinExistence type="predicted"/>
<feature type="signal peptide" evidence="2">
    <location>
        <begin position="1"/>
        <end position="29"/>
    </location>
</feature>
<accession>A0A7W9ZG66</accession>
<feature type="chain" id="PRO_5030962060" evidence="2">
    <location>
        <begin position="30"/>
        <end position="308"/>
    </location>
</feature>
<keyword evidence="2" id="KW-0732">Signal</keyword>
<gene>
    <name evidence="4" type="ORF">FHS48_000856</name>
</gene>
<feature type="compositionally biased region" description="Low complexity" evidence="1">
    <location>
        <begin position="181"/>
        <end position="202"/>
    </location>
</feature>
<dbReference type="RefSeq" id="WP_184261747.1">
    <property type="nucleotide sequence ID" value="NZ_JACIIX010000002.1"/>
</dbReference>
<dbReference type="SUPFAM" id="SSF103088">
    <property type="entry name" value="OmpA-like"/>
    <property type="match status" value="1"/>
</dbReference>
<evidence type="ECO:0000259" key="3">
    <source>
        <dbReference type="Pfam" id="PF00691"/>
    </source>
</evidence>
<feature type="region of interest" description="Disordered" evidence="1">
    <location>
        <begin position="289"/>
        <end position="308"/>
    </location>
</feature>
<dbReference type="Gene3D" id="3.30.1330.60">
    <property type="entry name" value="OmpA-like domain"/>
    <property type="match status" value="1"/>
</dbReference>
<feature type="region of interest" description="Disordered" evidence="1">
    <location>
        <begin position="116"/>
        <end position="202"/>
    </location>
</feature>
<protein>
    <submittedName>
        <fullName evidence="4">Outer membrane protein OmpA-like peptidoglycan-associated protein</fullName>
    </submittedName>
</protein>
<evidence type="ECO:0000256" key="1">
    <source>
        <dbReference type="SAM" id="MobiDB-lite"/>
    </source>
</evidence>
<feature type="compositionally biased region" description="Low complexity" evidence="1">
    <location>
        <begin position="122"/>
        <end position="131"/>
    </location>
</feature>
<feature type="domain" description="OmpA-like" evidence="3">
    <location>
        <begin position="216"/>
        <end position="294"/>
    </location>
</feature>
<comment type="caution">
    <text evidence="4">The sequence shown here is derived from an EMBL/GenBank/DDBJ whole genome shotgun (WGS) entry which is preliminary data.</text>
</comment>
<dbReference type="EMBL" id="JACIIX010000002">
    <property type="protein sequence ID" value="MBB6209454.1"/>
    <property type="molecule type" value="Genomic_DNA"/>
</dbReference>
<reference evidence="4 5" key="1">
    <citation type="submission" date="2020-08" db="EMBL/GenBank/DDBJ databases">
        <title>Genomic Encyclopedia of Type Strains, Phase IV (KMG-IV): sequencing the most valuable type-strain genomes for metagenomic binning, comparative biology and taxonomic classification.</title>
        <authorList>
            <person name="Goeker M."/>
        </authorList>
    </citation>
    <scope>NUCLEOTIDE SEQUENCE [LARGE SCALE GENOMIC DNA]</scope>
    <source>
        <strain evidence="4 5">DSM 11590</strain>
    </source>
</reference>
<feature type="compositionally biased region" description="Low complexity" evidence="1">
    <location>
        <begin position="144"/>
        <end position="158"/>
    </location>
</feature>
<evidence type="ECO:0000313" key="4">
    <source>
        <dbReference type="EMBL" id="MBB6209454.1"/>
    </source>
</evidence>
<evidence type="ECO:0000256" key="2">
    <source>
        <dbReference type="SAM" id="SignalP"/>
    </source>
</evidence>
<name>A0A7W9ZG66_NOVIT</name>
<dbReference type="InterPro" id="IPR036737">
    <property type="entry name" value="OmpA-like_sf"/>
</dbReference>
<evidence type="ECO:0000313" key="5">
    <source>
        <dbReference type="Proteomes" id="UP000544872"/>
    </source>
</evidence>
<dbReference type="AlphaFoldDB" id="A0A7W9ZG66"/>
<dbReference type="Proteomes" id="UP000544872">
    <property type="component" value="Unassembled WGS sequence"/>
</dbReference>
<feature type="compositionally biased region" description="Pro residues" evidence="1">
    <location>
        <begin position="159"/>
        <end position="180"/>
    </location>
</feature>